<protein>
    <submittedName>
        <fullName evidence="1">Uncharacterized protein</fullName>
    </submittedName>
</protein>
<dbReference type="EMBL" id="MT142000">
    <property type="protein sequence ID" value="QJA73071.1"/>
    <property type="molecule type" value="Genomic_DNA"/>
</dbReference>
<gene>
    <name evidence="1" type="ORF">MM415A02497_0002</name>
</gene>
<name>A0A6M3JUX3_9ZZZZ</name>
<evidence type="ECO:0000313" key="1">
    <source>
        <dbReference type="EMBL" id="QJA73071.1"/>
    </source>
</evidence>
<reference evidence="1" key="1">
    <citation type="submission" date="2020-03" db="EMBL/GenBank/DDBJ databases">
        <title>The deep terrestrial virosphere.</title>
        <authorList>
            <person name="Holmfeldt K."/>
            <person name="Nilsson E."/>
            <person name="Simone D."/>
            <person name="Lopez-Fernandez M."/>
            <person name="Wu X."/>
            <person name="de Brujin I."/>
            <person name="Lundin D."/>
            <person name="Andersson A."/>
            <person name="Bertilsson S."/>
            <person name="Dopson M."/>
        </authorList>
    </citation>
    <scope>NUCLEOTIDE SEQUENCE</scope>
    <source>
        <strain evidence="1">MM415A02497</strain>
    </source>
</reference>
<proteinExistence type="predicted"/>
<sequence length="50" mass="5978">MECPYLKETLVGDEILEWCELVDKQCLLTGGYECEEYIKEEEDDTNYYKC</sequence>
<organism evidence="1">
    <name type="scientific">viral metagenome</name>
    <dbReference type="NCBI Taxonomy" id="1070528"/>
    <lineage>
        <taxon>unclassified sequences</taxon>
        <taxon>metagenomes</taxon>
        <taxon>organismal metagenomes</taxon>
    </lineage>
</organism>
<dbReference type="AlphaFoldDB" id="A0A6M3JUX3"/>
<accession>A0A6M3JUX3</accession>